<proteinExistence type="predicted"/>
<reference evidence="1" key="2">
    <citation type="submission" date="2015-06" db="UniProtKB">
        <authorList>
            <consortium name="EnsemblProtists"/>
        </authorList>
    </citation>
    <scope>IDENTIFICATION</scope>
    <source>
        <strain evidence="1">Emoy2</strain>
    </source>
</reference>
<dbReference type="Proteomes" id="UP000011713">
    <property type="component" value="Unassembled WGS sequence"/>
</dbReference>
<evidence type="ECO:0000313" key="1">
    <source>
        <dbReference type="EnsemblProtists" id="HpaP804242"/>
    </source>
</evidence>
<keyword evidence="2" id="KW-1185">Reference proteome</keyword>
<dbReference type="VEuPathDB" id="FungiDB:HpaG804242"/>
<dbReference type="AlphaFoldDB" id="M4BD75"/>
<evidence type="ECO:0000313" key="2">
    <source>
        <dbReference type="Proteomes" id="UP000011713"/>
    </source>
</evidence>
<reference evidence="2" key="1">
    <citation type="journal article" date="2010" name="Science">
        <title>Signatures of adaptation to obligate biotrophy in the Hyaloperonospora arabidopsidis genome.</title>
        <authorList>
            <person name="Baxter L."/>
            <person name="Tripathy S."/>
            <person name="Ishaque N."/>
            <person name="Boot N."/>
            <person name="Cabral A."/>
            <person name="Kemen E."/>
            <person name="Thines M."/>
            <person name="Ah-Fong A."/>
            <person name="Anderson R."/>
            <person name="Badejoko W."/>
            <person name="Bittner-Eddy P."/>
            <person name="Boore J.L."/>
            <person name="Chibucos M.C."/>
            <person name="Coates M."/>
            <person name="Dehal P."/>
            <person name="Delehaunty K."/>
            <person name="Dong S."/>
            <person name="Downton P."/>
            <person name="Dumas B."/>
            <person name="Fabro G."/>
            <person name="Fronick C."/>
            <person name="Fuerstenberg S.I."/>
            <person name="Fulton L."/>
            <person name="Gaulin E."/>
            <person name="Govers F."/>
            <person name="Hughes L."/>
            <person name="Humphray S."/>
            <person name="Jiang R.H."/>
            <person name="Judelson H."/>
            <person name="Kamoun S."/>
            <person name="Kyung K."/>
            <person name="Meijer H."/>
            <person name="Minx P."/>
            <person name="Morris P."/>
            <person name="Nelson J."/>
            <person name="Phuntumart V."/>
            <person name="Qutob D."/>
            <person name="Rehmany A."/>
            <person name="Rougon-Cardoso A."/>
            <person name="Ryden P."/>
            <person name="Torto-Alalibo T."/>
            <person name="Studholme D."/>
            <person name="Wang Y."/>
            <person name="Win J."/>
            <person name="Wood J."/>
            <person name="Clifton S.W."/>
            <person name="Rogers J."/>
            <person name="Van den Ackerveken G."/>
            <person name="Jones J.D."/>
            <person name="McDowell J.M."/>
            <person name="Beynon J."/>
            <person name="Tyler B.M."/>
        </authorList>
    </citation>
    <scope>NUCLEOTIDE SEQUENCE [LARGE SCALE GENOMIC DNA]</scope>
    <source>
        <strain evidence="2">Emoy2</strain>
    </source>
</reference>
<dbReference type="EMBL" id="JH598152">
    <property type="status" value="NOT_ANNOTATED_CDS"/>
    <property type="molecule type" value="Genomic_DNA"/>
</dbReference>
<dbReference type="HOGENOM" id="CLU_2836687_0_0_1"/>
<name>M4BD75_HYAAE</name>
<dbReference type="EnsemblProtists" id="HpaT804242">
    <property type="protein sequence ID" value="HpaP804242"/>
    <property type="gene ID" value="HpaG804242"/>
</dbReference>
<sequence length="66" mass="7475">MTTDEWIDILVELSVLVEKDLEDTVGLQFIGYLEVFKSGNRSTRAVSPTPKPIRYIYGVERQAGET</sequence>
<dbReference type="InParanoid" id="M4BD75"/>
<accession>M4BD75</accession>
<organism evidence="1 2">
    <name type="scientific">Hyaloperonospora arabidopsidis (strain Emoy2)</name>
    <name type="common">Downy mildew agent</name>
    <name type="synonym">Peronospora arabidopsidis</name>
    <dbReference type="NCBI Taxonomy" id="559515"/>
    <lineage>
        <taxon>Eukaryota</taxon>
        <taxon>Sar</taxon>
        <taxon>Stramenopiles</taxon>
        <taxon>Oomycota</taxon>
        <taxon>Peronosporomycetes</taxon>
        <taxon>Peronosporales</taxon>
        <taxon>Peronosporaceae</taxon>
        <taxon>Hyaloperonospora</taxon>
    </lineage>
</organism>
<protein>
    <submittedName>
        <fullName evidence="1">Uncharacterized protein</fullName>
    </submittedName>
</protein>